<sequence>MPTEDSNLYNLVINGELSLSRGQLSMKYFQIISPFTGIQECGLVVHEVVENPKVSASKLSGDQKH</sequence>
<dbReference type="EMBL" id="GEDG01035688">
    <property type="protein sequence ID" value="JAP09089.1"/>
    <property type="molecule type" value="Transcribed_RNA"/>
</dbReference>
<reference evidence="1" key="1">
    <citation type="submission" date="2015-12" db="EMBL/GenBank/DDBJ databases">
        <title>Gene expression during late stages of embryo sac development: a critical building block for successful pollen-pistil interactions.</title>
        <authorList>
            <person name="Liu Y."/>
            <person name="Joly V."/>
            <person name="Sabar M."/>
            <person name="Matton D.P."/>
        </authorList>
    </citation>
    <scope>NUCLEOTIDE SEQUENCE</scope>
</reference>
<protein>
    <submittedName>
        <fullName evidence="1">Putative ovule protein</fullName>
    </submittedName>
</protein>
<name>A0A0V0GLK0_SOLCH</name>
<accession>A0A0V0GLK0</accession>
<dbReference type="AlphaFoldDB" id="A0A0V0GLK0"/>
<proteinExistence type="predicted"/>
<organism evidence="1">
    <name type="scientific">Solanum chacoense</name>
    <name type="common">Chaco potato</name>
    <dbReference type="NCBI Taxonomy" id="4108"/>
    <lineage>
        <taxon>Eukaryota</taxon>
        <taxon>Viridiplantae</taxon>
        <taxon>Streptophyta</taxon>
        <taxon>Embryophyta</taxon>
        <taxon>Tracheophyta</taxon>
        <taxon>Spermatophyta</taxon>
        <taxon>Magnoliopsida</taxon>
        <taxon>eudicotyledons</taxon>
        <taxon>Gunneridae</taxon>
        <taxon>Pentapetalae</taxon>
        <taxon>asterids</taxon>
        <taxon>lamiids</taxon>
        <taxon>Solanales</taxon>
        <taxon>Solanaceae</taxon>
        <taxon>Solanoideae</taxon>
        <taxon>Solaneae</taxon>
        <taxon>Solanum</taxon>
    </lineage>
</organism>
<evidence type="ECO:0000313" key="1">
    <source>
        <dbReference type="EMBL" id="JAP09089.1"/>
    </source>
</evidence>